<comment type="similarity">
    <text evidence="5">Belongs to the ureidoglycolate lyase family.</text>
</comment>
<reference evidence="7" key="1">
    <citation type="journal article" date="2019" name="Int. J. Syst. Evol. Microbiol.">
        <title>The Global Catalogue of Microorganisms (GCM) 10K type strain sequencing project: providing services to taxonomists for standard genome sequencing and annotation.</title>
        <authorList>
            <consortium name="The Broad Institute Genomics Platform"/>
            <consortium name="The Broad Institute Genome Sequencing Center for Infectious Disease"/>
            <person name="Wu L."/>
            <person name="Ma J."/>
        </authorList>
    </citation>
    <scope>NUCLEOTIDE SEQUENCE [LARGE SCALE GENOMIC DNA]</scope>
    <source>
        <strain evidence="7">CCUG 55131</strain>
    </source>
</reference>
<evidence type="ECO:0000313" key="6">
    <source>
        <dbReference type="EMBL" id="MFD2175725.1"/>
    </source>
</evidence>
<evidence type="ECO:0000256" key="5">
    <source>
        <dbReference type="HAMAP-Rule" id="MF_00616"/>
    </source>
</evidence>
<dbReference type="PIRSF" id="PIRSF017306">
    <property type="entry name" value="Ureidogly_hydro"/>
    <property type="match status" value="1"/>
</dbReference>
<accession>A0ABW5ADQ7</accession>
<keyword evidence="7" id="KW-1185">Reference proteome</keyword>
<dbReference type="Proteomes" id="UP001597413">
    <property type="component" value="Unassembled WGS sequence"/>
</dbReference>
<dbReference type="HAMAP" id="MF_00616">
    <property type="entry name" value="Ureidogly_lyase"/>
    <property type="match status" value="1"/>
</dbReference>
<keyword evidence="2 5" id="KW-0659">Purine metabolism</keyword>
<dbReference type="GO" id="GO:0016829">
    <property type="term" value="F:lyase activity"/>
    <property type="evidence" value="ECO:0007669"/>
    <property type="project" value="UniProtKB-KW"/>
</dbReference>
<dbReference type="EC" id="4.3.2.3" evidence="5"/>
<gene>
    <name evidence="5" type="primary">allA</name>
    <name evidence="6" type="ORF">ACFSM0_16655</name>
</gene>
<evidence type="ECO:0000313" key="7">
    <source>
        <dbReference type="Proteomes" id="UP001597413"/>
    </source>
</evidence>
<comment type="function">
    <text evidence="5">Catalyzes the catabolism of the allantoin degradation intermediate (S)-ureidoglycolate, generating urea and glyoxylate. Involved in the utilization of allantoin as nitrogen source.</text>
</comment>
<dbReference type="PANTHER" id="PTHR21221">
    <property type="entry name" value="UREIDOGLYCOLATE HYDROLASE"/>
    <property type="match status" value="1"/>
</dbReference>
<dbReference type="EMBL" id="JBHUIX010000019">
    <property type="protein sequence ID" value="MFD2175725.1"/>
    <property type="molecule type" value="Genomic_DNA"/>
</dbReference>
<dbReference type="InterPro" id="IPR023525">
    <property type="entry name" value="Ureidogly_lyase_bac"/>
</dbReference>
<sequence length="161" mass="17303">MQEMRIEALTKEAFAPFGDIIDVLGPPTKQINAGLCGRHDDLARLSFEGPGRAGISLFDAQARALPYTLDLVERHPLGSQAFLPLDGVPFLVCVAEDAGGHPVRFRAFLTAPGQGINLLRNTWHGVLAPIGAPGRYAVVDRIGAGENLEEYPLDPPLRVIA</sequence>
<comment type="catalytic activity">
    <reaction evidence="4 5">
        <text>(S)-ureidoglycolate = urea + glyoxylate</text>
        <dbReference type="Rhea" id="RHEA:11304"/>
        <dbReference type="ChEBI" id="CHEBI:16199"/>
        <dbReference type="ChEBI" id="CHEBI:36655"/>
        <dbReference type="ChEBI" id="CHEBI:57296"/>
        <dbReference type="EC" id="4.3.2.3"/>
    </reaction>
</comment>
<dbReference type="SUPFAM" id="SSF51182">
    <property type="entry name" value="RmlC-like cupins"/>
    <property type="match status" value="1"/>
</dbReference>
<name>A0ABW5ADQ7_9RHOB</name>
<evidence type="ECO:0000256" key="3">
    <source>
        <dbReference type="ARBA" id="ARBA00023239"/>
    </source>
</evidence>
<comment type="caution">
    <text evidence="6">The sequence shown here is derived from an EMBL/GenBank/DDBJ whole genome shotgun (WGS) entry which is preliminary data.</text>
</comment>
<dbReference type="InterPro" id="IPR047233">
    <property type="entry name" value="UAH_cupin"/>
</dbReference>
<evidence type="ECO:0000256" key="1">
    <source>
        <dbReference type="ARBA" id="ARBA00011738"/>
    </source>
</evidence>
<evidence type="ECO:0000256" key="2">
    <source>
        <dbReference type="ARBA" id="ARBA00022631"/>
    </source>
</evidence>
<proteinExistence type="inferred from homology"/>
<dbReference type="InterPro" id="IPR024060">
    <property type="entry name" value="Ureidoglycolate_lyase_dom_sf"/>
</dbReference>
<evidence type="ECO:0000256" key="4">
    <source>
        <dbReference type="ARBA" id="ARBA00047684"/>
    </source>
</evidence>
<dbReference type="InterPro" id="IPR011051">
    <property type="entry name" value="RmlC_Cupin_sf"/>
</dbReference>
<dbReference type="RefSeq" id="WP_377393085.1">
    <property type="nucleotide sequence ID" value="NZ_JBHUIX010000019.1"/>
</dbReference>
<dbReference type="PANTHER" id="PTHR21221:SF1">
    <property type="entry name" value="UREIDOGLYCOLATE LYASE"/>
    <property type="match status" value="1"/>
</dbReference>
<dbReference type="InterPro" id="IPR007247">
    <property type="entry name" value="Ureidogly_lyase"/>
</dbReference>
<comment type="pathway">
    <text evidence="5">Nitrogen metabolism; (S)-allantoin degradation.</text>
</comment>
<dbReference type="Gene3D" id="2.60.120.480">
    <property type="entry name" value="Ureidoglycolate hydrolase"/>
    <property type="match status" value="1"/>
</dbReference>
<organism evidence="6 7">
    <name type="scientific">Rhodobacter lacus</name>
    <dbReference type="NCBI Taxonomy" id="1641972"/>
    <lineage>
        <taxon>Bacteria</taxon>
        <taxon>Pseudomonadati</taxon>
        <taxon>Pseudomonadota</taxon>
        <taxon>Alphaproteobacteria</taxon>
        <taxon>Rhodobacterales</taxon>
        <taxon>Rhodobacter group</taxon>
        <taxon>Rhodobacter</taxon>
    </lineage>
</organism>
<protein>
    <recommendedName>
        <fullName evidence="5">Ureidoglycolate lyase</fullName>
        <ecNumber evidence="5">4.3.2.3</ecNumber>
    </recommendedName>
    <alternativeName>
        <fullName evidence="5">Ureidoglycolatase</fullName>
    </alternativeName>
</protein>
<comment type="cofactor">
    <cofactor evidence="5">
        <name>Ni(2+)</name>
        <dbReference type="ChEBI" id="CHEBI:49786"/>
    </cofactor>
</comment>
<comment type="subunit">
    <text evidence="1 5">Homodimer.</text>
</comment>
<dbReference type="Pfam" id="PF04115">
    <property type="entry name" value="Ureidogly_lyase"/>
    <property type="match status" value="1"/>
</dbReference>
<keyword evidence="3 5" id="KW-0456">Lyase</keyword>
<dbReference type="CDD" id="cd20298">
    <property type="entry name" value="cupin_UAH"/>
    <property type="match status" value="1"/>
</dbReference>